<reference evidence="2 3" key="1">
    <citation type="submission" date="2013-10" db="EMBL/GenBank/DDBJ databases">
        <title>Draft genomes and the virulence plasmids of Sd1617 vaccine constructs: WRSd3 and WRSd5.</title>
        <authorList>
            <person name="Aksomboon Vongsawan A."/>
            <person name="Venkatesan M.M."/>
            <person name="Vaisvil B."/>
            <person name="Emel G."/>
            <person name="Kepatral V."/>
            <person name="Sethabutr O."/>
            <person name="Serichantalergs O."/>
            <person name="Mason C."/>
        </authorList>
    </citation>
    <scope>NUCLEOTIDE SEQUENCE [LARGE SCALE GENOMIC DNA]</scope>
    <source>
        <strain evidence="2 3">WRSd3</strain>
    </source>
</reference>
<evidence type="ECO:0000256" key="1">
    <source>
        <dbReference type="SAM" id="Phobius"/>
    </source>
</evidence>
<evidence type="ECO:0000313" key="3">
    <source>
        <dbReference type="Proteomes" id="UP000017944"/>
    </source>
</evidence>
<feature type="transmembrane region" description="Helical" evidence="1">
    <location>
        <begin position="20"/>
        <end position="37"/>
    </location>
</feature>
<evidence type="ECO:0000313" key="2">
    <source>
        <dbReference type="EMBL" id="ESU78793.1"/>
    </source>
</evidence>
<organism evidence="2 3">
    <name type="scientific">Shigella dysenteriae WRSd3</name>
    <dbReference type="NCBI Taxonomy" id="1401327"/>
    <lineage>
        <taxon>Bacteria</taxon>
        <taxon>Pseudomonadati</taxon>
        <taxon>Pseudomonadota</taxon>
        <taxon>Gammaproteobacteria</taxon>
        <taxon>Enterobacterales</taxon>
        <taxon>Enterobacteriaceae</taxon>
        <taxon>Shigella</taxon>
    </lineage>
</organism>
<sequence length="47" mass="5423">MLKSPANTDIFATQYSQQPYTATLFSLWLCVSIAVASSRQYNENYYH</sequence>
<accession>A0A090NX29</accession>
<name>A0A090NX29_SHIDY</name>
<comment type="caution">
    <text evidence="2">The sequence shown here is derived from an EMBL/GenBank/DDBJ whole genome shotgun (WGS) entry which is preliminary data.</text>
</comment>
<keyword evidence="1" id="KW-0812">Transmembrane</keyword>
<gene>
    <name evidence="2" type="ORF">WRSd3_02618</name>
</gene>
<proteinExistence type="predicted"/>
<dbReference type="EMBL" id="AXUT01000210">
    <property type="protein sequence ID" value="ESU78793.1"/>
    <property type="molecule type" value="Genomic_DNA"/>
</dbReference>
<keyword evidence="1" id="KW-1133">Transmembrane helix</keyword>
<dbReference type="AlphaFoldDB" id="A0A090NX29"/>
<protein>
    <submittedName>
        <fullName evidence="2">Uncharacterized protein</fullName>
    </submittedName>
</protein>
<dbReference type="Proteomes" id="UP000017944">
    <property type="component" value="Unassembled WGS sequence"/>
</dbReference>
<keyword evidence="1" id="KW-0472">Membrane</keyword>